<dbReference type="RefSeq" id="WP_104616282.1">
    <property type="nucleotide sequence ID" value="NZ_CP167817.1"/>
</dbReference>
<reference evidence="1 2" key="1">
    <citation type="submission" date="2016-08" db="EMBL/GenBank/DDBJ databases">
        <authorList>
            <person name="Seilhamer J.J."/>
        </authorList>
    </citation>
    <scope>NUCLEOTIDE SEQUENCE [LARGE SCALE GENOMIC DNA]</scope>
    <source>
        <strain evidence="1 2">CFBP7245</strain>
    </source>
</reference>
<accession>A0A2S7C149</accession>
<dbReference type="EMBL" id="MDEE01000021">
    <property type="protein sequence ID" value="PPU55284.1"/>
    <property type="molecule type" value="Genomic_DNA"/>
</dbReference>
<evidence type="ECO:0000313" key="1">
    <source>
        <dbReference type="EMBL" id="PPU55284.1"/>
    </source>
</evidence>
<organism evidence="1 2">
    <name type="scientific">Xanthomonas dyei</name>
    <dbReference type="NCBI Taxonomy" id="743699"/>
    <lineage>
        <taxon>Bacteria</taxon>
        <taxon>Pseudomonadati</taxon>
        <taxon>Pseudomonadota</taxon>
        <taxon>Gammaproteobacteria</taxon>
        <taxon>Lysobacterales</taxon>
        <taxon>Lysobacteraceae</taxon>
        <taxon>Xanthomonas</taxon>
    </lineage>
</organism>
<proteinExistence type="predicted"/>
<dbReference type="Proteomes" id="UP000238908">
    <property type="component" value="Unassembled WGS sequence"/>
</dbReference>
<name>A0A2S7C149_9XANT</name>
<protein>
    <submittedName>
        <fullName evidence="1">Uncharacterized protein</fullName>
    </submittedName>
</protein>
<gene>
    <name evidence="1" type="ORF">XdyCFBP7245_14475</name>
</gene>
<comment type="caution">
    <text evidence="1">The sequence shown here is derived from an EMBL/GenBank/DDBJ whole genome shotgun (WGS) entry which is preliminary data.</text>
</comment>
<evidence type="ECO:0000313" key="2">
    <source>
        <dbReference type="Proteomes" id="UP000238908"/>
    </source>
</evidence>
<dbReference type="AlphaFoldDB" id="A0A2S7C149"/>
<sequence>MELGSLSPTAALIAAIRGDTVRGRGRVASVGSATRKAEVAGASHAKTTAQLERQLVEIVHEVPSDDLAAVRRVRPILIRQVLLWEFGQTFREHPEWSAILQRIEATLHAADPDAQQFAGLVRSLQRKGVR</sequence>